<dbReference type="Pfam" id="PF02687">
    <property type="entry name" value="FtsX"/>
    <property type="match status" value="2"/>
</dbReference>
<name>A0A2H3KIY0_9CHLR</name>
<protein>
    <submittedName>
        <fullName evidence="8">ABC transporter permease</fullName>
    </submittedName>
</protein>
<keyword evidence="2" id="KW-1003">Cell membrane</keyword>
<feature type="domain" description="ABC3 transporter permease C-terminal" evidence="7">
    <location>
        <begin position="646"/>
        <end position="762"/>
    </location>
</feature>
<evidence type="ECO:0000256" key="6">
    <source>
        <dbReference type="SAM" id="Phobius"/>
    </source>
</evidence>
<proteinExistence type="predicted"/>
<feature type="transmembrane region" description="Helical" evidence="6">
    <location>
        <begin position="740"/>
        <end position="759"/>
    </location>
</feature>
<evidence type="ECO:0000256" key="3">
    <source>
        <dbReference type="ARBA" id="ARBA00022692"/>
    </source>
</evidence>
<accession>A0A2H3KIY0</accession>
<evidence type="ECO:0000256" key="4">
    <source>
        <dbReference type="ARBA" id="ARBA00022989"/>
    </source>
</evidence>
<feature type="transmembrane region" description="Helical" evidence="6">
    <location>
        <begin position="416"/>
        <end position="434"/>
    </location>
</feature>
<feature type="transmembrane region" description="Helical" evidence="6">
    <location>
        <begin position="690"/>
        <end position="709"/>
    </location>
</feature>
<keyword evidence="4 6" id="KW-1133">Transmembrane helix</keyword>
<dbReference type="PANTHER" id="PTHR30287:SF2">
    <property type="entry name" value="BLL1001 PROTEIN"/>
    <property type="match status" value="1"/>
</dbReference>
<reference evidence="8 9" key="1">
    <citation type="submission" date="2016-05" db="EMBL/GenBank/DDBJ databases">
        <authorList>
            <person name="Lavstsen T."/>
            <person name="Jespersen J.S."/>
        </authorList>
    </citation>
    <scope>NUCLEOTIDE SEQUENCE [LARGE SCALE GENOMIC DNA]</scope>
    <source>
        <strain evidence="8 9">B7-9</strain>
    </source>
</reference>
<comment type="subcellular location">
    <subcellularLocation>
        <location evidence="1">Cell membrane</location>
        <topology evidence="1">Multi-pass membrane protein</topology>
    </subcellularLocation>
</comment>
<sequence length="772" mass="82778">MYYRLLRNDMLNSKAITLTTMLFVAAATMLVALAAILVVNLAGAIDTMMTQGKTPHFMQMHAGEVDLARLTAFAEQHEDVADFQVIEFLNVDGAQFVFAGGSLAGTIQDNGLVVQSERFDFLLDLDGNLITAADGDIYLPIAYMQDGTAKIGDTVTVAGKPLTIAGPLRDSQMQPMLASSKRFLVSHNDFAALRPFGSVEYLIQFRLHDLDRLSAFGTAYTAAGLEANGPAITYPLFRMMNAISDGLMIAVLLLVSALVVAIAFLCIRFTLLAKIEDDYREIGVMKAIGLRVSDIKKIYLTKYVAIAAVGSLLGYGLSFVFRDALLTNIRLYMGESANATLAPLLGIISVLLVFLAISAYVNGVLGRFRKISPAEAIRFGISQEKAGGGRRFHLSMNKLLSTNIFLGVKDVLVRKSLYATMLVVLALAAFIIIVPQNLHNTIASNSFITYMGVGDSDLRIDIQQTDQIAEKAAEIAAAMANDVAISKFVVLTTKTFPVQLADGSEESLKVELGDHAVFPLTYIQGRAPAAENEIALSVMNAREMGKEVGDVITLIINGRETILTVCGVYSDVTHGGKSAKAVFADDSADTMWSVITAELTNPVLLDETVAAYADKFAFAKVSDIDEFIRQTYGGTISAIGKAAYAAVGIALTLIALITLLFMRMLVAKDRYAIAVMKAFGFTNADIKAQYMARSVFVLIIGILLGTLLANTLGEALAGLVIGSFGAASFKFIVNPGFAYLLSPLLMAGVALAATILGTLDAGHIKISDNIKE</sequence>
<evidence type="ECO:0000313" key="8">
    <source>
        <dbReference type="EMBL" id="PDV97799.1"/>
    </source>
</evidence>
<feature type="transmembrane region" description="Helical" evidence="6">
    <location>
        <begin position="300"/>
        <end position="321"/>
    </location>
</feature>
<dbReference type="GO" id="GO:0005886">
    <property type="term" value="C:plasma membrane"/>
    <property type="evidence" value="ECO:0007669"/>
    <property type="project" value="UniProtKB-SubCell"/>
</dbReference>
<feature type="transmembrane region" description="Helical" evidence="6">
    <location>
        <begin position="341"/>
        <end position="361"/>
    </location>
</feature>
<keyword evidence="9" id="KW-1185">Reference proteome</keyword>
<dbReference type="RefSeq" id="WP_172451053.1">
    <property type="nucleotide sequence ID" value="NZ_LYXE01000123.1"/>
</dbReference>
<gene>
    <name evidence="8" type="ORF">A9Q02_17585</name>
</gene>
<dbReference type="PANTHER" id="PTHR30287">
    <property type="entry name" value="MEMBRANE COMPONENT OF PREDICTED ABC SUPERFAMILY METABOLITE UPTAKE TRANSPORTER"/>
    <property type="match status" value="1"/>
</dbReference>
<evidence type="ECO:0000256" key="2">
    <source>
        <dbReference type="ARBA" id="ARBA00022475"/>
    </source>
</evidence>
<dbReference type="InterPro" id="IPR038766">
    <property type="entry name" value="Membrane_comp_ABC_pdt"/>
</dbReference>
<keyword evidence="5 6" id="KW-0472">Membrane</keyword>
<feature type="domain" description="ABC3 transporter permease C-terminal" evidence="7">
    <location>
        <begin position="254"/>
        <end position="359"/>
    </location>
</feature>
<organism evidence="8 9">
    <name type="scientific">Candidatus Chloroploca asiatica</name>
    <dbReference type="NCBI Taxonomy" id="1506545"/>
    <lineage>
        <taxon>Bacteria</taxon>
        <taxon>Bacillati</taxon>
        <taxon>Chloroflexota</taxon>
        <taxon>Chloroflexia</taxon>
        <taxon>Chloroflexales</taxon>
        <taxon>Chloroflexineae</taxon>
        <taxon>Oscillochloridaceae</taxon>
        <taxon>Candidatus Chloroploca</taxon>
    </lineage>
</organism>
<evidence type="ECO:0000259" key="7">
    <source>
        <dbReference type="Pfam" id="PF02687"/>
    </source>
</evidence>
<dbReference type="AlphaFoldDB" id="A0A2H3KIY0"/>
<evidence type="ECO:0000313" key="9">
    <source>
        <dbReference type="Proteomes" id="UP000220922"/>
    </source>
</evidence>
<dbReference type="EMBL" id="LYXE01000123">
    <property type="protein sequence ID" value="PDV97799.1"/>
    <property type="molecule type" value="Genomic_DNA"/>
</dbReference>
<dbReference type="Proteomes" id="UP000220922">
    <property type="component" value="Unassembled WGS sequence"/>
</dbReference>
<evidence type="ECO:0000256" key="1">
    <source>
        <dbReference type="ARBA" id="ARBA00004651"/>
    </source>
</evidence>
<keyword evidence="3 6" id="KW-0812">Transmembrane</keyword>
<comment type="caution">
    <text evidence="8">The sequence shown here is derived from an EMBL/GenBank/DDBJ whole genome shotgun (WGS) entry which is preliminary data.</text>
</comment>
<feature type="transmembrane region" description="Helical" evidence="6">
    <location>
        <begin position="642"/>
        <end position="662"/>
    </location>
</feature>
<feature type="transmembrane region" description="Helical" evidence="6">
    <location>
        <begin position="247"/>
        <end position="271"/>
    </location>
</feature>
<dbReference type="InterPro" id="IPR003838">
    <property type="entry name" value="ABC3_permease_C"/>
</dbReference>
<evidence type="ECO:0000256" key="5">
    <source>
        <dbReference type="ARBA" id="ARBA00023136"/>
    </source>
</evidence>